<evidence type="ECO:0000256" key="1">
    <source>
        <dbReference type="ARBA" id="ARBA00004635"/>
    </source>
</evidence>
<dbReference type="RefSeq" id="XP_030644495.1">
    <property type="nucleotide sequence ID" value="XM_030788635.1"/>
</dbReference>
<dbReference type="InterPro" id="IPR028540">
    <property type="entry name" value="AKAP12"/>
</dbReference>
<evidence type="ECO:0000256" key="6">
    <source>
        <dbReference type="SAM" id="MobiDB-lite"/>
    </source>
</evidence>
<reference evidence="9" key="1">
    <citation type="submission" date="2025-08" db="UniProtKB">
        <authorList>
            <consortium name="RefSeq"/>
        </authorList>
    </citation>
    <scope>IDENTIFICATION</scope>
</reference>
<evidence type="ECO:0000259" key="7">
    <source>
        <dbReference type="PROSITE" id="PS51893"/>
    </source>
</evidence>
<evidence type="ECO:0000256" key="5">
    <source>
        <dbReference type="ARBA" id="ARBA00023288"/>
    </source>
</evidence>
<keyword evidence="2" id="KW-0597">Phosphoprotein</keyword>
<gene>
    <name evidence="9" type="primary">akap12a</name>
</gene>
<evidence type="ECO:0000256" key="3">
    <source>
        <dbReference type="ARBA" id="ARBA00022860"/>
    </source>
</evidence>
<dbReference type="GeneID" id="115824916"/>
<dbReference type="PROSITE" id="PS51893">
    <property type="entry name" value="AKAP_CAM_BD"/>
    <property type="match status" value="1"/>
</dbReference>
<feature type="compositionally biased region" description="Basic residues" evidence="6">
    <location>
        <begin position="501"/>
        <end position="513"/>
    </location>
</feature>
<keyword evidence="4" id="KW-0472">Membrane</keyword>
<dbReference type="GO" id="GO:0051018">
    <property type="term" value="F:protein kinase A binding"/>
    <property type="evidence" value="ECO:0007669"/>
    <property type="project" value="InterPro"/>
</dbReference>
<dbReference type="InParanoid" id="A0A6J2WG42"/>
<evidence type="ECO:0000313" key="9">
    <source>
        <dbReference type="RefSeq" id="XP_030644495.1"/>
    </source>
</evidence>
<dbReference type="InterPro" id="IPR001573">
    <property type="entry name" value="AKAP_WSK"/>
</dbReference>
<dbReference type="GO" id="GO:0005516">
    <property type="term" value="F:calmodulin binding"/>
    <property type="evidence" value="ECO:0007669"/>
    <property type="project" value="UniProtKB-KW"/>
</dbReference>
<feature type="region of interest" description="Disordered" evidence="6">
    <location>
        <begin position="221"/>
        <end position="249"/>
    </location>
</feature>
<feature type="compositionally biased region" description="Basic and acidic residues" evidence="6">
    <location>
        <begin position="227"/>
        <end position="239"/>
    </location>
</feature>
<feature type="compositionally biased region" description="Basic and acidic residues" evidence="6">
    <location>
        <begin position="326"/>
        <end position="345"/>
    </location>
</feature>
<feature type="compositionally biased region" description="Polar residues" evidence="6">
    <location>
        <begin position="66"/>
        <end position="76"/>
    </location>
</feature>
<feature type="compositionally biased region" description="Basic and acidic residues" evidence="6">
    <location>
        <begin position="48"/>
        <end position="65"/>
    </location>
</feature>
<keyword evidence="8" id="KW-1185">Reference proteome</keyword>
<feature type="compositionally biased region" description="Basic and acidic residues" evidence="6">
    <location>
        <begin position="147"/>
        <end position="175"/>
    </location>
</feature>
<feature type="compositionally biased region" description="Basic and acidic residues" evidence="6">
    <location>
        <begin position="541"/>
        <end position="563"/>
    </location>
</feature>
<comment type="subcellular location">
    <subcellularLocation>
        <location evidence="1">Membrane</location>
        <topology evidence="1">Lipid-anchor</topology>
    </subcellularLocation>
</comment>
<feature type="compositionally biased region" description="Basic and acidic residues" evidence="6">
    <location>
        <begin position="273"/>
        <end position="303"/>
    </location>
</feature>
<dbReference type="GO" id="GO:0016020">
    <property type="term" value="C:membrane"/>
    <property type="evidence" value="ECO:0007669"/>
    <property type="project" value="UniProtKB-SubCell"/>
</dbReference>
<dbReference type="PANTHER" id="PTHR23209:SF4">
    <property type="entry name" value="A-KINASE ANCHOR PROTEIN 12"/>
    <property type="match status" value="1"/>
</dbReference>
<dbReference type="GO" id="GO:0007165">
    <property type="term" value="P:signal transduction"/>
    <property type="evidence" value="ECO:0007669"/>
    <property type="project" value="TreeGrafter"/>
</dbReference>
<dbReference type="GO" id="GO:0090036">
    <property type="term" value="P:regulation of protein kinase C signaling"/>
    <property type="evidence" value="ECO:0007669"/>
    <property type="project" value="InterPro"/>
</dbReference>
<sequence>MGTTSSAQRGSKCAGDAVAEESNGANEMPADGNIDDKLLQKNGQISSLHEKTEGQVDELNGHCEEQVNTEVGSSFVSLKEDNIESLQGDGEPLVKAENEKEQAVSTPDITLKEENEGDEKMDDINEVGFKKIFRFVGLKFTLKKDKYEKPELKETSTSEKEEGVVSTTEESKDTQEESVVDTDEQNTEKKTSDEPVCGDASLRSDAADLSPKEDIEIIVDQVSEITEPNKEATSDKGLAEEVSTSPQVEEAMSPIKRFFTQGIFASLKKKKRSTEEELSKEKSREDVKTIDKEGGEKASEEGAKDVNNPCVCLETTILQEGTDSPAMKEGDGHKTAMEGQSRPECELLSSQERAKVQGSPLKRLFRKLSTRRQRESKAAETKVTEAEQPQETKELGECLKVDEPKPSEGEQVTDAAQDEPKKRSDSSVSWEALICGGSGKKRARKTSDSEDETANKEGLVPEKPKESSPGSSLEGDYDNLTSSNEQPGSPLEGDGGSTWKSLKKLVTPKRKVRAGVNASTEEIPSDNETSKDESSFSIKKIIPEHKKRKSDEARDETSSDEAVKGVGSEDEDDQTPAVVPLSEYETNEPENRREELTLEIPLDISKEKEIIEEKGYLSMSEEAKPIENLGLETSKAPCDAAPSVPPRATEDFEEFTEFISKHQQLSDIPEEGVLEESAVTLVSSAEGNQDDTLAEDVVELTSDAVTAPEHVEEESLGDETTEMVSAVSQLTESPKTSGNATPVPAEYVERETESILRESLETICMASGFQSVTTKDEVADTTAVLLSRHILHSVITGERKVLVAHDKTDATAICTGLVSQEIRGVEEIHHLPMVEGISEVTESIPTELVSADVVEESEAVRVSAGEVFTTEVKEIKIDHQETVSPLIETEQQAVPELEKVKEEKEEVNGLQKSMPVHVAITNAVPGVANFFKEQVVSEDTHLPEIEGPLKPATKEPVCGQPAVITEVTVEGGNVHALPNVELLTADVEHAAPAKVVEHVAHDITASIPDTPTEKSLEKSEESIAVVASAVDHPELKETVGIIRPVSDSVTSEAVESVTEAPMGKVSSVHFVEDHEIQVAVKNESQTAGIIVEGVLEVAAGDDSVTVEHPEFKETVSIVRPFSDSVTLEAAETVMEVLTEKLPSESFNDQQVKDESQTATTTSDTVPDVALAEEAVIMEYPEIKETVSTVRAVSDSVTMEAVGPVREVLLEKAPSVHDQEVQDKSQTTAAIVEPLPEVASAHDSTIVVDVCKKEEEIAEEVLVQQGTKTETAKESSKVSEADKVEPEPEVIEPCKEKETSVPEASLDATDISDVKMAGEEQETATKMMTDLSDAAEDVTVPDTHVEQNRTEYVKESVDGGVGTEKDSDLSQVPGSYEQTQGQVAKKEAEALITTECSTEQENQVSETCTGINIQEYVAETIKEEEASTITQEIERPSAVTEVAVVTPVATEKVETVNVELTGRSKQDAEILETVSGELKEETHVSAADTAEHLTEMEEDVWEDAVDDINFKVDAQGQANQDEKELNINQELDLEFQDAADKNIESCTKNTTC</sequence>
<dbReference type="PANTHER" id="PTHR23209">
    <property type="entry name" value="A-KINASE ANCHOR PROTEIN 12"/>
    <property type="match status" value="1"/>
</dbReference>
<feature type="compositionally biased region" description="Basic and acidic residues" evidence="6">
    <location>
        <begin position="1353"/>
        <end position="1367"/>
    </location>
</feature>
<dbReference type="CTD" id="101885554"/>
<dbReference type="GO" id="GO:0010739">
    <property type="term" value="P:positive regulation of protein kinase A signaling"/>
    <property type="evidence" value="ECO:0007669"/>
    <property type="project" value="InterPro"/>
</dbReference>
<feature type="compositionally biased region" description="Basic and acidic residues" evidence="6">
    <location>
        <begin position="1269"/>
        <end position="1299"/>
    </location>
</feature>
<feature type="compositionally biased region" description="Polar residues" evidence="6">
    <location>
        <begin position="1368"/>
        <end position="1380"/>
    </location>
</feature>
<feature type="region of interest" description="Disordered" evidence="6">
    <location>
        <begin position="1263"/>
        <end position="1304"/>
    </location>
</feature>
<feature type="region of interest" description="Disordered" evidence="6">
    <location>
        <begin position="147"/>
        <end position="209"/>
    </location>
</feature>
<protein>
    <submittedName>
        <fullName evidence="9">A-kinase anchor protein 12</fullName>
    </submittedName>
</protein>
<evidence type="ECO:0000256" key="4">
    <source>
        <dbReference type="ARBA" id="ARBA00023136"/>
    </source>
</evidence>
<feature type="region of interest" description="Disordered" evidence="6">
    <location>
        <begin position="1"/>
        <end position="117"/>
    </location>
</feature>
<feature type="domain" description="A kinase-anchoring proteins AKAP-5 and AKAP-12 calmodulin (CaM)-binding" evidence="7">
    <location>
        <begin position="496"/>
        <end position="516"/>
    </location>
</feature>
<keyword evidence="3" id="KW-0112">Calmodulin-binding</keyword>
<feature type="compositionally biased region" description="Basic and acidic residues" evidence="6">
    <location>
        <begin position="92"/>
        <end position="102"/>
    </location>
</feature>
<dbReference type="GO" id="GO:0005737">
    <property type="term" value="C:cytoplasm"/>
    <property type="evidence" value="ECO:0007669"/>
    <property type="project" value="TreeGrafter"/>
</dbReference>
<feature type="compositionally biased region" description="Basic and acidic residues" evidence="6">
    <location>
        <begin position="372"/>
        <end position="408"/>
    </location>
</feature>
<keyword evidence="5" id="KW-0449">Lipoprotein</keyword>
<proteinExistence type="predicted"/>
<accession>A0A6J2WG42</accession>
<organism evidence="8 9">
    <name type="scientific">Chanos chanos</name>
    <name type="common">Milkfish</name>
    <name type="synonym">Mugil chanos</name>
    <dbReference type="NCBI Taxonomy" id="29144"/>
    <lineage>
        <taxon>Eukaryota</taxon>
        <taxon>Metazoa</taxon>
        <taxon>Chordata</taxon>
        <taxon>Craniata</taxon>
        <taxon>Vertebrata</taxon>
        <taxon>Euteleostomi</taxon>
        <taxon>Actinopterygii</taxon>
        <taxon>Neopterygii</taxon>
        <taxon>Teleostei</taxon>
        <taxon>Ostariophysi</taxon>
        <taxon>Gonorynchiformes</taxon>
        <taxon>Chanidae</taxon>
        <taxon>Chanos</taxon>
    </lineage>
</organism>
<dbReference type="OrthoDB" id="8931760at2759"/>
<name>A0A6J2WG42_CHACN</name>
<feature type="region of interest" description="Disordered" evidence="6">
    <location>
        <begin position="321"/>
        <end position="596"/>
    </location>
</feature>
<dbReference type="Pfam" id="PF03832">
    <property type="entry name" value="WSK"/>
    <property type="match status" value="1"/>
</dbReference>
<dbReference type="Proteomes" id="UP000504632">
    <property type="component" value="Chromosome 1"/>
</dbReference>
<feature type="compositionally biased region" description="Acidic residues" evidence="6">
    <location>
        <begin position="176"/>
        <end position="185"/>
    </location>
</feature>
<feature type="region of interest" description="Disordered" evidence="6">
    <location>
        <begin position="1353"/>
        <end position="1380"/>
    </location>
</feature>
<feature type="compositionally biased region" description="Basic and acidic residues" evidence="6">
    <location>
        <begin position="445"/>
        <end position="466"/>
    </location>
</feature>
<evidence type="ECO:0000256" key="2">
    <source>
        <dbReference type="ARBA" id="ARBA00022553"/>
    </source>
</evidence>
<feature type="region of interest" description="Disordered" evidence="6">
    <location>
        <begin position="268"/>
        <end position="303"/>
    </location>
</feature>
<evidence type="ECO:0000313" key="8">
    <source>
        <dbReference type="Proteomes" id="UP000504632"/>
    </source>
</evidence>